<evidence type="ECO:0000256" key="1">
    <source>
        <dbReference type="SAM" id="MobiDB-lite"/>
    </source>
</evidence>
<dbReference type="EMBL" id="UINC01132608">
    <property type="protein sequence ID" value="SVD15030.1"/>
    <property type="molecule type" value="Genomic_DNA"/>
</dbReference>
<accession>A0A382SYI2</accession>
<sequence>DSAQGHKMEKLTKAVDILQKEINLLKGDKKLNAVKEKAKPDFLDLDKDGNKKEPMKKAVKDKKKVEAYSPETGRDPNHPTPEWDELIAKAKKKQGISDEEEVWFNYEDIGGNIIVNPKSTIEDQIGELLNRYYDISPMEFDPSKIEITTPDQTNQDANFAKTQNARNTPKESVKEKGFIGDGPGGPKVKGLKLIPRIDKTKPLIHKPIKTPKSGYHSNNTTGYAEAEEKKEDLLKGFDPKTARAIMMLKAKYPQADNILSALLADVENNEKDGDVVDLSQDYKMEKLTKAVDILRKEISLLKGDKK</sequence>
<name>A0A382SYI2_9ZZZZ</name>
<proteinExistence type="predicted"/>
<reference evidence="2" key="1">
    <citation type="submission" date="2018-05" db="EMBL/GenBank/DDBJ databases">
        <authorList>
            <person name="Lanie J.A."/>
            <person name="Ng W.-L."/>
            <person name="Kazmierczak K.M."/>
            <person name="Andrzejewski T.M."/>
            <person name="Davidsen T.M."/>
            <person name="Wayne K.J."/>
            <person name="Tettelin H."/>
            <person name="Glass J.I."/>
            <person name="Rusch D."/>
            <person name="Podicherti R."/>
            <person name="Tsui H.-C.T."/>
            <person name="Winkler M.E."/>
        </authorList>
    </citation>
    <scope>NUCLEOTIDE SEQUENCE</scope>
</reference>
<feature type="non-terminal residue" evidence="2">
    <location>
        <position position="306"/>
    </location>
</feature>
<organism evidence="2">
    <name type="scientific">marine metagenome</name>
    <dbReference type="NCBI Taxonomy" id="408172"/>
    <lineage>
        <taxon>unclassified sequences</taxon>
        <taxon>metagenomes</taxon>
        <taxon>ecological metagenomes</taxon>
    </lineage>
</organism>
<protein>
    <submittedName>
        <fullName evidence="2">Uncharacterized protein</fullName>
    </submittedName>
</protein>
<dbReference type="AlphaFoldDB" id="A0A382SYI2"/>
<gene>
    <name evidence="2" type="ORF">METZ01_LOCUS367884</name>
</gene>
<feature type="region of interest" description="Disordered" evidence="1">
    <location>
        <begin position="37"/>
        <end position="83"/>
    </location>
</feature>
<evidence type="ECO:0000313" key="2">
    <source>
        <dbReference type="EMBL" id="SVD15030.1"/>
    </source>
</evidence>
<feature type="non-terminal residue" evidence="2">
    <location>
        <position position="1"/>
    </location>
</feature>
<feature type="compositionally biased region" description="Basic and acidic residues" evidence="1">
    <location>
        <begin position="37"/>
        <end position="77"/>
    </location>
</feature>